<evidence type="ECO:0000256" key="1">
    <source>
        <dbReference type="SAM" id="SignalP"/>
    </source>
</evidence>
<dbReference type="Proteomes" id="UP000198623">
    <property type="component" value="Unassembled WGS sequence"/>
</dbReference>
<keyword evidence="3" id="KW-1185">Reference proteome</keyword>
<dbReference type="PROSITE" id="PS51257">
    <property type="entry name" value="PROKAR_LIPOPROTEIN"/>
    <property type="match status" value="1"/>
</dbReference>
<gene>
    <name evidence="2" type="ORF">SAMN05216175_10529</name>
</gene>
<keyword evidence="1" id="KW-0732">Signal</keyword>
<feature type="signal peptide" evidence="1">
    <location>
        <begin position="1"/>
        <end position="28"/>
    </location>
</feature>
<dbReference type="PANTHER" id="PTHR42941">
    <property type="entry name" value="SLL1037 PROTEIN"/>
    <property type="match status" value="1"/>
</dbReference>
<dbReference type="NCBIfam" id="TIGR02122">
    <property type="entry name" value="TRAP_TAXI"/>
    <property type="match status" value="1"/>
</dbReference>
<accession>A0A1I2QLD4</accession>
<sequence length="338" mass="37714">MKFLMINKRRAMLSGFLGLLLSCSAIQASVAETFRMSTLGPGTSPYMVMTTFATTINKNIPEYSIVVNATGAATKHQLDTAKGKTDFYMSSPIIVHLMKNQEAMYKKIKDAKSLSENLRAVLNFPMGFYHGTVYESSGITSLEGIKGKRVFAGPPGGASRRTVEKMIQAVTGYEPGEDYTSVKLGWDSAAQAFQDGNLDVYFNPTNAPSPVISQIALTNKIRFIGIPEEDIANNEEVKNLINRPGYQFYKLKVGTYGENQLNTEDVYTLGVTVGIGTHKDVPDEMIYRMTKTFWENLEEQYETSPWLRNISLKTVFDDLNMPLHPGAEKYYREIGILN</sequence>
<dbReference type="Pfam" id="PF16868">
    <property type="entry name" value="NMT1_3"/>
    <property type="match status" value="1"/>
</dbReference>
<proteinExistence type="predicted"/>
<name>A0A1I2QLD4_9GAMM</name>
<dbReference type="InterPro" id="IPR011852">
    <property type="entry name" value="TRAP_TAXI"/>
</dbReference>
<dbReference type="EMBL" id="FOOU01000005">
    <property type="protein sequence ID" value="SFG29252.1"/>
    <property type="molecule type" value="Genomic_DNA"/>
</dbReference>
<protein>
    <recommendedName>
        <fullName evidence="4">TRAP transporter solute receptor, TAXI family</fullName>
    </recommendedName>
</protein>
<reference evidence="3" key="1">
    <citation type="submission" date="2016-10" db="EMBL/GenBank/DDBJ databases">
        <authorList>
            <person name="Varghese N."/>
            <person name="Submissions S."/>
        </authorList>
    </citation>
    <scope>NUCLEOTIDE SEQUENCE [LARGE SCALE GENOMIC DNA]</scope>
    <source>
        <strain evidence="3">CGMCC 1.10971</strain>
    </source>
</reference>
<dbReference type="RefSeq" id="WP_090726902.1">
    <property type="nucleotide sequence ID" value="NZ_FOOU01000005.1"/>
</dbReference>
<evidence type="ECO:0000313" key="3">
    <source>
        <dbReference type="Proteomes" id="UP000198623"/>
    </source>
</evidence>
<dbReference type="OrthoDB" id="9780180at2"/>
<feature type="chain" id="PRO_5011624047" description="TRAP transporter solute receptor, TAXI family" evidence="1">
    <location>
        <begin position="29"/>
        <end position="338"/>
    </location>
</feature>
<dbReference type="Gene3D" id="3.40.190.10">
    <property type="entry name" value="Periplasmic binding protein-like II"/>
    <property type="match status" value="2"/>
</dbReference>
<dbReference type="AlphaFoldDB" id="A0A1I2QLD4"/>
<dbReference type="SUPFAM" id="SSF53850">
    <property type="entry name" value="Periplasmic binding protein-like II"/>
    <property type="match status" value="1"/>
</dbReference>
<evidence type="ECO:0000313" key="2">
    <source>
        <dbReference type="EMBL" id="SFG29252.1"/>
    </source>
</evidence>
<dbReference type="PANTHER" id="PTHR42941:SF1">
    <property type="entry name" value="SLL1037 PROTEIN"/>
    <property type="match status" value="1"/>
</dbReference>
<organism evidence="2 3">
    <name type="scientific">Neptunomonas qingdaonensis</name>
    <dbReference type="NCBI Taxonomy" id="1045558"/>
    <lineage>
        <taxon>Bacteria</taxon>
        <taxon>Pseudomonadati</taxon>
        <taxon>Pseudomonadota</taxon>
        <taxon>Gammaproteobacteria</taxon>
        <taxon>Oceanospirillales</taxon>
        <taxon>Oceanospirillaceae</taxon>
        <taxon>Neptunomonas</taxon>
    </lineage>
</organism>
<dbReference type="STRING" id="1045558.SAMN05216175_10529"/>
<evidence type="ECO:0008006" key="4">
    <source>
        <dbReference type="Google" id="ProtNLM"/>
    </source>
</evidence>